<evidence type="ECO:0000256" key="1">
    <source>
        <dbReference type="ARBA" id="ARBA00004613"/>
    </source>
</evidence>
<dbReference type="PROSITE" id="PS51677">
    <property type="entry name" value="NODB"/>
    <property type="match status" value="1"/>
</dbReference>
<dbReference type="PANTHER" id="PTHR34216:SF3">
    <property type="entry name" value="POLY-BETA-1,6-N-ACETYL-D-GLUCOSAMINE N-DEACETYLASE"/>
    <property type="match status" value="1"/>
</dbReference>
<dbReference type="AlphaFoldDB" id="A0A7W0CC97"/>
<keyword evidence="5" id="KW-1185">Reference proteome</keyword>
<dbReference type="GO" id="GO:0005576">
    <property type="term" value="C:extracellular region"/>
    <property type="evidence" value="ECO:0007669"/>
    <property type="project" value="UniProtKB-SubCell"/>
</dbReference>
<dbReference type="InterPro" id="IPR011330">
    <property type="entry name" value="Glyco_hydro/deAcase_b/a-brl"/>
</dbReference>
<dbReference type="InterPro" id="IPR002509">
    <property type="entry name" value="NODB_dom"/>
</dbReference>
<evidence type="ECO:0000313" key="4">
    <source>
        <dbReference type="EMBL" id="MBA2883002.1"/>
    </source>
</evidence>
<dbReference type="SUPFAM" id="SSF88713">
    <property type="entry name" value="Glycoside hydrolase/deacetylase"/>
    <property type="match status" value="1"/>
</dbReference>
<evidence type="ECO:0000313" key="5">
    <source>
        <dbReference type="Proteomes" id="UP000525298"/>
    </source>
</evidence>
<dbReference type="Pfam" id="PF01522">
    <property type="entry name" value="Polysacc_deac_1"/>
    <property type="match status" value="1"/>
</dbReference>
<dbReference type="GO" id="GO:0016810">
    <property type="term" value="F:hydrolase activity, acting on carbon-nitrogen (but not peptide) bonds"/>
    <property type="evidence" value="ECO:0007669"/>
    <property type="project" value="InterPro"/>
</dbReference>
<name>A0A7W0CC97_9BACT</name>
<organism evidence="4 5">
    <name type="scientific">Desulfosalsimonas propionicica</name>
    <dbReference type="NCBI Taxonomy" id="332175"/>
    <lineage>
        <taxon>Bacteria</taxon>
        <taxon>Pseudomonadati</taxon>
        <taxon>Thermodesulfobacteriota</taxon>
        <taxon>Desulfobacteria</taxon>
        <taxon>Desulfobacterales</taxon>
        <taxon>Desulfosalsimonadaceae</taxon>
        <taxon>Desulfosalsimonas</taxon>
    </lineage>
</organism>
<comment type="caution">
    <text evidence="4">The sequence shown here is derived from an EMBL/GenBank/DDBJ whole genome shotgun (WGS) entry which is preliminary data.</text>
</comment>
<sequence length="301" mass="34484">MLMYHRVLDAPEQETVFVQPGMYVRTETFRRHIAFLKNSFSVLSLWEIVSRIREGKSVGRCCAITFDDGWRDSYTRAFPVLKEFGVPATIFLATGFIGTNRLFWPEEFAYYLRLPEIREAARQKSDVLDKTIQRLSGAGEGRILDECISALKVLQAQEREELLAYLRTICQSPPPERLLLNWDEAGQMQESGLVSFGGHTADHVILDRVPKEKAEQEIMQSCRDIKEHLGVRPDLFAYPNGNYNPEIKALLEKHGIRGAVTTKKGWLTKQTDLLEIPRIGMHEDVVRTIPLFLGRIFLKGF</sequence>
<dbReference type="GO" id="GO:0005975">
    <property type="term" value="P:carbohydrate metabolic process"/>
    <property type="evidence" value="ECO:0007669"/>
    <property type="project" value="InterPro"/>
</dbReference>
<dbReference type="PANTHER" id="PTHR34216">
    <property type="match status" value="1"/>
</dbReference>
<comment type="subcellular location">
    <subcellularLocation>
        <location evidence="1">Secreted</location>
    </subcellularLocation>
</comment>
<accession>A0A7W0CC97</accession>
<evidence type="ECO:0000256" key="2">
    <source>
        <dbReference type="ARBA" id="ARBA00022729"/>
    </source>
</evidence>
<protein>
    <submittedName>
        <fullName evidence="4">Peptidoglycan/xylan/chitin deacetylase (PgdA/CDA1 family)</fullName>
    </submittedName>
</protein>
<dbReference type="InterPro" id="IPR051398">
    <property type="entry name" value="Polysacch_Deacetylase"/>
</dbReference>
<dbReference type="Proteomes" id="UP000525298">
    <property type="component" value="Unassembled WGS sequence"/>
</dbReference>
<reference evidence="4 5" key="1">
    <citation type="submission" date="2020-07" db="EMBL/GenBank/DDBJ databases">
        <title>Genomic Encyclopedia of Type Strains, Phase IV (KMG-IV): sequencing the most valuable type-strain genomes for metagenomic binning, comparative biology and taxonomic classification.</title>
        <authorList>
            <person name="Goeker M."/>
        </authorList>
    </citation>
    <scope>NUCLEOTIDE SEQUENCE [LARGE SCALE GENOMIC DNA]</scope>
    <source>
        <strain evidence="4 5">DSM 17721</strain>
    </source>
</reference>
<dbReference type="EMBL" id="JACDUS010000015">
    <property type="protein sequence ID" value="MBA2883002.1"/>
    <property type="molecule type" value="Genomic_DNA"/>
</dbReference>
<keyword evidence="2" id="KW-0732">Signal</keyword>
<gene>
    <name evidence="4" type="ORF">HNR65_003359</name>
</gene>
<dbReference type="CDD" id="cd10918">
    <property type="entry name" value="CE4_NodB_like_5s_6s"/>
    <property type="match status" value="1"/>
</dbReference>
<dbReference type="Gene3D" id="3.20.20.370">
    <property type="entry name" value="Glycoside hydrolase/deacetylase"/>
    <property type="match status" value="1"/>
</dbReference>
<feature type="domain" description="NodB homology" evidence="3">
    <location>
        <begin position="60"/>
        <end position="301"/>
    </location>
</feature>
<evidence type="ECO:0000259" key="3">
    <source>
        <dbReference type="PROSITE" id="PS51677"/>
    </source>
</evidence>
<proteinExistence type="predicted"/>